<evidence type="ECO:0000313" key="4">
    <source>
        <dbReference type="Proteomes" id="UP000292702"/>
    </source>
</evidence>
<feature type="compositionally biased region" description="Low complexity" evidence="1">
    <location>
        <begin position="119"/>
        <end position="130"/>
    </location>
</feature>
<feature type="compositionally biased region" description="Basic and acidic residues" evidence="1">
    <location>
        <begin position="54"/>
        <end position="68"/>
    </location>
</feature>
<protein>
    <submittedName>
        <fullName evidence="3">Uncharacterized protein</fullName>
    </submittedName>
</protein>
<keyword evidence="2" id="KW-0812">Transmembrane</keyword>
<feature type="region of interest" description="Disordered" evidence="1">
    <location>
        <begin position="340"/>
        <end position="359"/>
    </location>
</feature>
<keyword evidence="2" id="KW-1133">Transmembrane helix</keyword>
<evidence type="ECO:0000313" key="3">
    <source>
        <dbReference type="EMBL" id="TCD70788.1"/>
    </source>
</evidence>
<feature type="compositionally biased region" description="Acidic residues" evidence="1">
    <location>
        <begin position="31"/>
        <end position="40"/>
    </location>
</feature>
<sequence length="387" mass="41814">MASNASTAGLLSSSLGSSWRSEGLGSGSLDLDLENGSVEEDPSRRPEAGPLPRKRGEIGYAEEVRVQQDDDTASASSTEVARLPERHPEERSSPASPTGPPLPSAVPHSATPLTNETTSSPNANASDASSVHSSGKHSLISFLKPKHIWGISLSTLLRFAVHIICIAGTVVAWVVATGHIPKPSDDQLGLSTTEVFVHVVFVIVTLMQLIFLERIVFRLRAERYAHKHPGQTLPTSRNRHGIVTTHSANPSMGLAPWNRPPLPTYAAALAANGHGTGDVEDNIIAIPPPPAYGNTRGSTLLLAGLMPENLRAQRTRERVRSSTSETVRGSFASRISRFTTRTMRSSRPSRPVSYRSQDSDWEERMDANRAMVLEETLAKLEEGKALH</sequence>
<dbReference type="OrthoDB" id="2596855at2759"/>
<feature type="region of interest" description="Disordered" evidence="1">
    <location>
        <begin position="1"/>
        <end position="131"/>
    </location>
</feature>
<feature type="compositionally biased region" description="Basic and acidic residues" evidence="1">
    <location>
        <begin position="82"/>
        <end position="92"/>
    </location>
</feature>
<feature type="transmembrane region" description="Helical" evidence="2">
    <location>
        <begin position="195"/>
        <end position="217"/>
    </location>
</feature>
<dbReference type="STRING" id="92696.A0A4R0S0Z3"/>
<dbReference type="Proteomes" id="UP000292702">
    <property type="component" value="Unassembled WGS sequence"/>
</dbReference>
<feature type="transmembrane region" description="Helical" evidence="2">
    <location>
        <begin position="156"/>
        <end position="175"/>
    </location>
</feature>
<proteinExistence type="predicted"/>
<evidence type="ECO:0000256" key="1">
    <source>
        <dbReference type="SAM" id="MobiDB-lite"/>
    </source>
</evidence>
<gene>
    <name evidence="3" type="ORF">EIP91_001819</name>
</gene>
<reference evidence="3 4" key="1">
    <citation type="submission" date="2018-11" db="EMBL/GenBank/DDBJ databases">
        <title>Genome assembly of Steccherinum ochraceum LE-BIN_3174, the white-rot fungus of the Steccherinaceae family (The Residual Polyporoid clade, Polyporales, Basidiomycota).</title>
        <authorList>
            <person name="Fedorova T.V."/>
            <person name="Glazunova O.A."/>
            <person name="Landesman E.O."/>
            <person name="Moiseenko K.V."/>
            <person name="Psurtseva N.V."/>
            <person name="Savinova O.S."/>
            <person name="Shakhova N.V."/>
            <person name="Tyazhelova T.V."/>
            <person name="Vasina D.V."/>
        </authorList>
    </citation>
    <scope>NUCLEOTIDE SEQUENCE [LARGE SCALE GENOMIC DNA]</scope>
    <source>
        <strain evidence="3 4">LE-BIN_3174</strain>
    </source>
</reference>
<name>A0A4R0S0Z3_9APHY</name>
<accession>A0A4R0S0Z3</accession>
<evidence type="ECO:0000256" key="2">
    <source>
        <dbReference type="SAM" id="Phobius"/>
    </source>
</evidence>
<comment type="caution">
    <text evidence="3">The sequence shown here is derived from an EMBL/GenBank/DDBJ whole genome shotgun (WGS) entry which is preliminary data.</text>
</comment>
<dbReference type="EMBL" id="RWJN01000015">
    <property type="protein sequence ID" value="TCD70788.1"/>
    <property type="molecule type" value="Genomic_DNA"/>
</dbReference>
<feature type="compositionally biased region" description="Low complexity" evidence="1">
    <location>
        <begin position="1"/>
        <end position="30"/>
    </location>
</feature>
<dbReference type="AlphaFoldDB" id="A0A4R0S0Z3"/>
<organism evidence="3 4">
    <name type="scientific">Steccherinum ochraceum</name>
    <dbReference type="NCBI Taxonomy" id="92696"/>
    <lineage>
        <taxon>Eukaryota</taxon>
        <taxon>Fungi</taxon>
        <taxon>Dikarya</taxon>
        <taxon>Basidiomycota</taxon>
        <taxon>Agaricomycotina</taxon>
        <taxon>Agaricomycetes</taxon>
        <taxon>Polyporales</taxon>
        <taxon>Steccherinaceae</taxon>
        <taxon>Steccherinum</taxon>
    </lineage>
</organism>
<keyword evidence="4" id="KW-1185">Reference proteome</keyword>
<keyword evidence="2" id="KW-0472">Membrane</keyword>
<feature type="compositionally biased region" description="Low complexity" evidence="1">
    <location>
        <begin position="340"/>
        <end position="356"/>
    </location>
</feature>